<sequence>MDCNKEEALKAKQIAELKVAESDFNEAKRFALKAQNLYPELDGLPQFLATLDVYISAEKGPNGEVNWYKVLGVEPLADEDRIQKQFRKLALVLHPDKNKSVGAEGAFKIISNARRILYDQKQILSSMHDGIPDGFHDLSEFNHANTRDERIATPTMPDGKSSMPTTQNGFEDAFKKNHSDTRDERRATPTKPLSTSRPQKGRKTTFWTICSWCKMYFEYLRRFLNHKLQCHSCQKHFIAYKIPAPKNASMSSPFDAQQHKSQPTMPNNSCDPGRTHIASTDVRSSGISGVDKPMFAPGRTHPSAADVRSSGISGVDEPMFAPGWTHAAATDVGSSGISGLCFNSARDQSVEATASSSSQAAGSAHPAFRQLNRGHEESFPYKEAHQWKFHAFKKPDPFLPTGSPNTGFSAVPNGVKPRRKRHRWQEIQTKVGMGNGGVTMNKIFGSSKFSFGAGRLDGASRHRVNCTRDLSHVELQNVLVKKATKEIVKKLDKSSIPSVPKTVDANEVKKKGEKEADVPGVKADMTGCRVSVDAEDMPRKMSSPAKSHDDSDVEEGNTNSMSVPDPDFHDFDEHRTEKSFASNQVWAVYDEDDGMPRYYAMIHSIISLKPFKIQISWLNSKTNHELAPLDWVACGFPKTSGDLRIGKHGVYKYLQTFSHKVKWTKGRRGAVRIYPGKGDVWALYRNWSPDWDEHTPDEVIHKYDMVQVLEDYNEEIGVSIVPLVKVAGFKTVFRQHSDRSRIRTIPREEMFRFSHQVPYYLLTGLEGDNAPKGCLELDPASTPLELLQIKSEAQAKMEETAGKCNGEENGKVTIETGPVEDAEEQDPADLMKRQKDPQATKWRVYSRKRPREGQAVEGAKRLRL</sequence>
<comment type="caution">
    <text evidence="3">The sequence shown here is derived from an EMBL/GenBank/DDBJ whole genome shotgun (WGS) entry which is preliminary data.</text>
</comment>
<dbReference type="Pfam" id="PF11926">
    <property type="entry name" value="DUF3444"/>
    <property type="match status" value="1"/>
</dbReference>
<feature type="domain" description="J" evidence="2">
    <location>
        <begin position="66"/>
        <end position="132"/>
    </location>
</feature>
<dbReference type="PRINTS" id="PR00625">
    <property type="entry name" value="JDOMAIN"/>
</dbReference>
<organism evidence="3 4">
    <name type="scientific">Rosa chinensis</name>
    <name type="common">China rose</name>
    <dbReference type="NCBI Taxonomy" id="74649"/>
    <lineage>
        <taxon>Eukaryota</taxon>
        <taxon>Viridiplantae</taxon>
        <taxon>Streptophyta</taxon>
        <taxon>Embryophyta</taxon>
        <taxon>Tracheophyta</taxon>
        <taxon>Spermatophyta</taxon>
        <taxon>Magnoliopsida</taxon>
        <taxon>eudicotyledons</taxon>
        <taxon>Gunneridae</taxon>
        <taxon>Pentapetalae</taxon>
        <taxon>rosids</taxon>
        <taxon>fabids</taxon>
        <taxon>Rosales</taxon>
        <taxon>Rosaceae</taxon>
        <taxon>Rosoideae</taxon>
        <taxon>Rosoideae incertae sedis</taxon>
        <taxon>Rosa</taxon>
    </lineage>
</organism>
<dbReference type="Proteomes" id="UP000238479">
    <property type="component" value="Chromosome 7"/>
</dbReference>
<dbReference type="PANTHER" id="PTHR44137:SF51">
    <property type="entry name" value="MOLECULAR CHAPERONE HSP40_DNAJ FAMILY PROTEIN"/>
    <property type="match status" value="1"/>
</dbReference>
<dbReference type="Pfam" id="PF00226">
    <property type="entry name" value="DnaJ"/>
    <property type="match status" value="1"/>
</dbReference>
<dbReference type="OrthoDB" id="66964at2759"/>
<dbReference type="PANTHER" id="PTHR44137">
    <property type="entry name" value="BNAC03G44070D PROTEIN"/>
    <property type="match status" value="1"/>
</dbReference>
<dbReference type="Pfam" id="PF23551">
    <property type="entry name" value="Zn_ribbon_20"/>
    <property type="match status" value="1"/>
</dbReference>
<name>A0A2P6P4W8_ROSCH</name>
<feature type="compositionally biased region" description="Basic and acidic residues" evidence="1">
    <location>
        <begin position="851"/>
        <end position="864"/>
    </location>
</feature>
<dbReference type="InterPro" id="IPR024593">
    <property type="entry name" value="DUF3444"/>
</dbReference>
<evidence type="ECO:0000256" key="1">
    <source>
        <dbReference type="SAM" id="MobiDB-lite"/>
    </source>
</evidence>
<dbReference type="PROSITE" id="PS50076">
    <property type="entry name" value="DNAJ_2"/>
    <property type="match status" value="1"/>
</dbReference>
<dbReference type="SUPFAM" id="SSF46565">
    <property type="entry name" value="Chaperone J-domain"/>
    <property type="match status" value="1"/>
</dbReference>
<proteinExistence type="predicted"/>
<feature type="region of interest" description="Disordered" evidence="1">
    <location>
        <begin position="804"/>
        <end position="864"/>
    </location>
</feature>
<dbReference type="EMBL" id="PDCK01000045">
    <property type="protein sequence ID" value="PRQ16973.1"/>
    <property type="molecule type" value="Genomic_DNA"/>
</dbReference>
<dbReference type="InterPro" id="IPR001623">
    <property type="entry name" value="DnaJ_domain"/>
</dbReference>
<feature type="region of interest" description="Disordered" evidence="1">
    <location>
        <begin position="533"/>
        <end position="576"/>
    </location>
</feature>
<dbReference type="InterPro" id="IPR013087">
    <property type="entry name" value="Znf_C2H2_type"/>
</dbReference>
<feature type="region of interest" description="Disordered" evidence="1">
    <location>
        <begin position="249"/>
        <end position="270"/>
    </location>
</feature>
<dbReference type="InterPro" id="IPR056988">
    <property type="entry name" value="Zn_ribbon_pln"/>
</dbReference>
<keyword evidence="4" id="KW-1185">Reference proteome</keyword>
<feature type="compositionally biased region" description="Basic and acidic residues" evidence="1">
    <location>
        <begin position="566"/>
        <end position="576"/>
    </location>
</feature>
<feature type="compositionally biased region" description="Basic and acidic residues" evidence="1">
    <location>
        <begin position="172"/>
        <end position="187"/>
    </location>
</feature>
<dbReference type="AlphaFoldDB" id="A0A2P6P4W8"/>
<evidence type="ECO:0000313" key="4">
    <source>
        <dbReference type="Proteomes" id="UP000238479"/>
    </source>
</evidence>
<dbReference type="Gramene" id="PRQ16973">
    <property type="protein sequence ID" value="PRQ16973"/>
    <property type="gene ID" value="RchiOBHm_Chr7g0190041"/>
</dbReference>
<feature type="region of interest" description="Disordered" evidence="1">
    <location>
        <begin position="151"/>
        <end position="200"/>
    </location>
</feature>
<dbReference type="InterPro" id="IPR036869">
    <property type="entry name" value="J_dom_sf"/>
</dbReference>
<feature type="region of interest" description="Disordered" evidence="1">
    <location>
        <begin position="400"/>
        <end position="422"/>
    </location>
</feature>
<protein>
    <submittedName>
        <fullName evidence="3">Putative transcription factor C2H2 family</fullName>
    </submittedName>
</protein>
<feature type="compositionally biased region" description="Basic and acidic residues" evidence="1">
    <location>
        <begin position="829"/>
        <end position="838"/>
    </location>
</feature>
<dbReference type="OMA" id="ACGFPKT"/>
<dbReference type="STRING" id="74649.A0A2P6P4W8"/>
<dbReference type="SMART" id="SM00271">
    <property type="entry name" value="DnaJ"/>
    <property type="match status" value="1"/>
</dbReference>
<accession>A0A2P6P4W8</accession>
<evidence type="ECO:0000259" key="2">
    <source>
        <dbReference type="PROSITE" id="PS50076"/>
    </source>
</evidence>
<gene>
    <name evidence="3" type="ORF">RchiOBHm_Chr7g0190041</name>
</gene>
<reference evidence="3 4" key="1">
    <citation type="journal article" date="2018" name="Nat. Genet.">
        <title>The Rosa genome provides new insights in the design of modern roses.</title>
        <authorList>
            <person name="Bendahmane M."/>
        </authorList>
    </citation>
    <scope>NUCLEOTIDE SEQUENCE [LARGE SCALE GENOMIC DNA]</scope>
    <source>
        <strain evidence="4">cv. Old Blush</strain>
    </source>
</reference>
<evidence type="ECO:0000313" key="3">
    <source>
        <dbReference type="EMBL" id="PRQ16973.1"/>
    </source>
</evidence>
<dbReference type="PROSITE" id="PS00028">
    <property type="entry name" value="ZINC_FINGER_C2H2_1"/>
    <property type="match status" value="1"/>
</dbReference>
<dbReference type="CDD" id="cd06257">
    <property type="entry name" value="DnaJ"/>
    <property type="match status" value="1"/>
</dbReference>
<dbReference type="Gene3D" id="1.10.287.110">
    <property type="entry name" value="DnaJ domain"/>
    <property type="match status" value="1"/>
</dbReference>
<feature type="compositionally biased region" description="Acidic residues" evidence="1">
    <location>
        <begin position="818"/>
        <end position="827"/>
    </location>
</feature>